<comment type="caution">
    <text evidence="2">The sequence shown here is derived from an EMBL/GenBank/DDBJ whole genome shotgun (WGS) entry which is preliminary data.</text>
</comment>
<feature type="domain" description="Amidase" evidence="1">
    <location>
        <begin position="54"/>
        <end position="160"/>
    </location>
</feature>
<dbReference type="InterPro" id="IPR036928">
    <property type="entry name" value="AS_sf"/>
</dbReference>
<dbReference type="STRING" id="1120923.SAMN02746095_03199"/>
<keyword evidence="3" id="KW-1185">Reference proteome</keyword>
<dbReference type="EMBL" id="BANC01000106">
    <property type="protein sequence ID" value="GAN81649.1"/>
    <property type="molecule type" value="Genomic_DNA"/>
</dbReference>
<protein>
    <submittedName>
        <fullName evidence="2">Amidase</fullName>
    </submittedName>
</protein>
<dbReference type="SUPFAM" id="SSF75304">
    <property type="entry name" value="Amidase signature (AS) enzymes"/>
    <property type="match status" value="1"/>
</dbReference>
<dbReference type="GO" id="GO:0003824">
    <property type="term" value="F:catalytic activity"/>
    <property type="evidence" value="ECO:0007669"/>
    <property type="project" value="InterPro"/>
</dbReference>
<proteinExistence type="predicted"/>
<dbReference type="Gene3D" id="3.90.1300.10">
    <property type="entry name" value="Amidase signature (AS) domain"/>
    <property type="match status" value="1"/>
</dbReference>
<dbReference type="Proteomes" id="UP000032668">
    <property type="component" value="Unassembled WGS sequence"/>
</dbReference>
<evidence type="ECO:0000313" key="3">
    <source>
        <dbReference type="Proteomes" id="UP000032668"/>
    </source>
</evidence>
<dbReference type="InterPro" id="IPR000120">
    <property type="entry name" value="Amidase"/>
</dbReference>
<accession>A0A0D6PLJ5</accession>
<reference evidence="2 3" key="1">
    <citation type="submission" date="2012-11" db="EMBL/GenBank/DDBJ databases">
        <title>Whole genome sequence of Acidocella aminolytica 101 = DSM 11237.</title>
        <authorList>
            <person name="Azuma Y."/>
            <person name="Higashiura N."/>
            <person name="Hirakawa H."/>
            <person name="Matsushita K."/>
        </authorList>
    </citation>
    <scope>NUCLEOTIDE SEQUENCE [LARGE SCALE GENOMIC DNA]</scope>
    <source>
        <strain evidence="3">101 / DSM 11237</strain>
    </source>
</reference>
<evidence type="ECO:0000313" key="2">
    <source>
        <dbReference type="EMBL" id="GAN81649.1"/>
    </source>
</evidence>
<dbReference type="PANTHER" id="PTHR11895:SF151">
    <property type="entry name" value="GLUTAMYL-TRNA(GLN) AMIDOTRANSFERASE SUBUNIT A"/>
    <property type="match status" value="1"/>
</dbReference>
<organism evidence="2 3">
    <name type="scientific">Acidocella aminolytica 101 = DSM 11237</name>
    <dbReference type="NCBI Taxonomy" id="1120923"/>
    <lineage>
        <taxon>Bacteria</taxon>
        <taxon>Pseudomonadati</taxon>
        <taxon>Pseudomonadota</taxon>
        <taxon>Alphaproteobacteria</taxon>
        <taxon>Acetobacterales</taxon>
        <taxon>Acidocellaceae</taxon>
        <taxon>Acidocella</taxon>
    </lineage>
</organism>
<dbReference type="InterPro" id="IPR023631">
    <property type="entry name" value="Amidase_dom"/>
</dbReference>
<evidence type="ECO:0000259" key="1">
    <source>
        <dbReference type="Pfam" id="PF01425"/>
    </source>
</evidence>
<gene>
    <name evidence="2" type="ORF">Aam_108_020</name>
</gene>
<dbReference type="PANTHER" id="PTHR11895">
    <property type="entry name" value="TRANSAMIDASE"/>
    <property type="match status" value="1"/>
</dbReference>
<name>A0A0D6PLJ5_9PROT</name>
<dbReference type="AlphaFoldDB" id="A0A0D6PLJ5"/>
<dbReference type="Pfam" id="PF01425">
    <property type="entry name" value="Amidase"/>
    <property type="match status" value="1"/>
</dbReference>
<sequence length="182" mass="19842">MHLALENAAELLGAETLVEPLALDGFVEGEGLHKLIMSYEAVQVLASEYDNHANLLSPQILALIRSGTAVSYDDYLAARIKARQLRREISEVFENYDVLLAPAAPGEAPLGLEVTGDPIFSRLWTLLRLPSVTLPGMVGENGLPIGIQLLGARNTDEKLLEYAAWAESLLPPRQIPKIVANY</sequence>